<feature type="region of interest" description="Disordered" evidence="1">
    <location>
        <begin position="262"/>
        <end position="284"/>
    </location>
</feature>
<dbReference type="EMBL" id="CP093326">
    <property type="protein sequence ID" value="UNK45074.1"/>
    <property type="molecule type" value="Genomic_DNA"/>
</dbReference>
<feature type="domain" description="TRASH" evidence="2">
    <location>
        <begin position="291"/>
        <end position="329"/>
    </location>
</feature>
<dbReference type="PANTHER" id="PTHR30388:SF4">
    <property type="entry name" value="MOLYBDENUM COFACTOR INSERTION CHAPERONE PAOD"/>
    <property type="match status" value="1"/>
</dbReference>
<protein>
    <submittedName>
        <fullName evidence="3">XdhC family protein</fullName>
    </submittedName>
</protein>
<dbReference type="InterPro" id="IPR003777">
    <property type="entry name" value="XdhC_CoxI"/>
</dbReference>
<keyword evidence="4" id="KW-1185">Reference proteome</keyword>
<reference evidence="3 4" key="1">
    <citation type="submission" date="2022-03" db="EMBL/GenBank/DDBJ databases">
        <title>Isotopic signatures of nitrous oxide derived from detoxification processes.</title>
        <authorList>
            <person name="Behrendt U."/>
            <person name="Buchen C."/>
            <person name="Well R."/>
            <person name="Ulrich A."/>
            <person name="Rohe L."/>
            <person name="Kolb S."/>
            <person name="Schloter M."/>
            <person name="Horn M.A."/>
            <person name="Augustin J."/>
        </authorList>
    </citation>
    <scope>NUCLEOTIDE SEQUENCE [LARGE SCALE GENOMIC DNA]</scope>
    <source>
        <strain evidence="3 4">S4-C24</strain>
    </source>
</reference>
<dbReference type="Pfam" id="PF02625">
    <property type="entry name" value="XdhC_CoxI"/>
    <property type="match status" value="1"/>
</dbReference>
<dbReference type="InterPro" id="IPR007029">
    <property type="entry name" value="YHS_dom"/>
</dbReference>
<dbReference type="InterPro" id="IPR012348">
    <property type="entry name" value="RNR-like"/>
</dbReference>
<evidence type="ECO:0000256" key="1">
    <source>
        <dbReference type="SAM" id="MobiDB-lite"/>
    </source>
</evidence>
<accession>A0ABY3W4E6</accession>
<dbReference type="Gene3D" id="1.10.620.20">
    <property type="entry name" value="Ribonucleotide Reductase, subunit A"/>
    <property type="match status" value="1"/>
</dbReference>
<name>A0ABY3W4E6_9MICC</name>
<dbReference type="SMART" id="SM00746">
    <property type="entry name" value="TRASH"/>
    <property type="match status" value="1"/>
</dbReference>
<dbReference type="InterPro" id="IPR011017">
    <property type="entry name" value="TRASH_dom"/>
</dbReference>
<dbReference type="InterPro" id="IPR052698">
    <property type="entry name" value="MoCofactor_Util/Proc"/>
</dbReference>
<dbReference type="InterPro" id="IPR009078">
    <property type="entry name" value="Ferritin-like_SF"/>
</dbReference>
<proteinExistence type="predicted"/>
<dbReference type="PANTHER" id="PTHR30388">
    <property type="entry name" value="ALDEHYDE OXIDOREDUCTASE MOLYBDENUM COFACTOR ASSEMBLY PROTEIN"/>
    <property type="match status" value="1"/>
</dbReference>
<evidence type="ECO:0000313" key="4">
    <source>
        <dbReference type="Proteomes" id="UP000829069"/>
    </source>
</evidence>
<sequence>MPQREMALAARADELSRRREPFVRATVVRAQHPTSARAGDTALVLAGGTIEGFVGGNCVEASVRDYGLRTLASGEPLLLRVMPGEPVRNQEEGAVTVANPCLSGGSVEIFLQPQLPAPRIVVVGASPIAQALAALGSVLGFEPELVAGSAAQPRPDDAALIVASHGREEEAALTAALQASVPYVALVASERRGNEVLASLDVDEELRSRVHCPAGLALGARTPEETALAILAELVSERSATAAPPAAAGAALPAAAADGVESTDGVGPAAAADGFESTAESGTAEPATALDPVCGMTVPAIPATLHVEHAGRTVYFCSAGCRAAFLKDPEHYAVIS</sequence>
<dbReference type="Gene3D" id="3.40.50.720">
    <property type="entry name" value="NAD(P)-binding Rossmann-like Domain"/>
    <property type="match status" value="1"/>
</dbReference>
<dbReference type="Pfam" id="PF04945">
    <property type="entry name" value="YHS"/>
    <property type="match status" value="1"/>
</dbReference>
<dbReference type="Proteomes" id="UP000829069">
    <property type="component" value="Chromosome"/>
</dbReference>
<organism evidence="3 4">
    <name type="scientific">Arthrobacter sulfonylureivorans</name>
    <dbReference type="NCBI Taxonomy" id="2486855"/>
    <lineage>
        <taxon>Bacteria</taxon>
        <taxon>Bacillati</taxon>
        <taxon>Actinomycetota</taxon>
        <taxon>Actinomycetes</taxon>
        <taxon>Micrococcales</taxon>
        <taxon>Micrococcaceae</taxon>
        <taxon>Arthrobacter</taxon>
    </lineage>
</organism>
<dbReference type="InterPro" id="IPR027051">
    <property type="entry name" value="XdhC_Rossmann_dom"/>
</dbReference>
<gene>
    <name evidence="3" type="ORF">MNQ99_14155</name>
</gene>
<dbReference type="SUPFAM" id="SSF47240">
    <property type="entry name" value="Ferritin-like"/>
    <property type="match status" value="1"/>
</dbReference>
<evidence type="ECO:0000313" key="3">
    <source>
        <dbReference type="EMBL" id="UNK45074.1"/>
    </source>
</evidence>
<evidence type="ECO:0000259" key="2">
    <source>
        <dbReference type="SMART" id="SM00746"/>
    </source>
</evidence>
<dbReference type="RefSeq" id="WP_241913359.1">
    <property type="nucleotide sequence ID" value="NZ_CP093326.1"/>
</dbReference>
<dbReference type="Pfam" id="PF13478">
    <property type="entry name" value="XdhC_C"/>
    <property type="match status" value="1"/>
</dbReference>